<keyword evidence="2" id="KW-1185">Reference proteome</keyword>
<name>A0ABY6SRF4_9CLOT</name>
<gene>
    <name evidence="1" type="ORF">NCTC10913_01466</name>
</gene>
<sequence>MLSHDEYTPKNIFSGNTIEVLTMPVVLAAGESVQELAPIYYDSTNKKYITKAPTDGTIDINTIYGLSCVNLEKTTEDTEIVAYVTGEFKKEAIVLTDGENIEDYIIPLRKIGIFIK</sequence>
<evidence type="ECO:0000313" key="2">
    <source>
        <dbReference type="Proteomes" id="UP000277570"/>
    </source>
</evidence>
<proteinExistence type="predicted"/>
<dbReference type="Gene3D" id="2.40.300.10">
    <property type="entry name" value="Head decoration protein D"/>
    <property type="match status" value="1"/>
</dbReference>
<protein>
    <submittedName>
        <fullName evidence="1">Uncharacterized protein</fullName>
    </submittedName>
</protein>
<reference evidence="1 2" key="1">
    <citation type="submission" date="2018-11" db="EMBL/GenBank/DDBJ databases">
        <authorList>
            <consortium name="Pathogen Informatics"/>
        </authorList>
    </citation>
    <scope>NUCLEOTIDE SEQUENCE [LARGE SCALE GENOMIC DNA]</scope>
    <source>
        <strain evidence="1 2">NCTC10913</strain>
    </source>
</reference>
<organism evidence="1 2">
    <name type="scientific">Clostridium carnis</name>
    <dbReference type="NCBI Taxonomy" id="1530"/>
    <lineage>
        <taxon>Bacteria</taxon>
        <taxon>Bacillati</taxon>
        <taxon>Bacillota</taxon>
        <taxon>Clostridia</taxon>
        <taxon>Eubacteriales</taxon>
        <taxon>Clostridiaceae</taxon>
        <taxon>Clostridium</taxon>
    </lineage>
</organism>
<accession>A0ABY6SRF4</accession>
<dbReference type="Proteomes" id="UP000277570">
    <property type="component" value="Unassembled WGS sequence"/>
</dbReference>
<dbReference type="EMBL" id="UYIN01000004">
    <property type="protein sequence ID" value="VDG71106.1"/>
    <property type="molecule type" value="Genomic_DNA"/>
</dbReference>
<dbReference type="RefSeq" id="WP_125148214.1">
    <property type="nucleotide sequence ID" value="NZ_UYIN01000004.1"/>
</dbReference>
<evidence type="ECO:0000313" key="1">
    <source>
        <dbReference type="EMBL" id="VDG71106.1"/>
    </source>
</evidence>
<comment type="caution">
    <text evidence="1">The sequence shown here is derived from an EMBL/GenBank/DDBJ whole genome shotgun (WGS) entry which is preliminary data.</text>
</comment>